<feature type="region of interest" description="Disordered" evidence="1">
    <location>
        <begin position="47"/>
        <end position="123"/>
    </location>
</feature>
<accession>A0A0A9CEG7</accession>
<feature type="region of interest" description="Disordered" evidence="1">
    <location>
        <begin position="1"/>
        <end position="21"/>
    </location>
</feature>
<reference evidence="2" key="2">
    <citation type="journal article" date="2015" name="Data Brief">
        <title>Shoot transcriptome of the giant reed, Arundo donax.</title>
        <authorList>
            <person name="Barrero R.A."/>
            <person name="Guerrero F.D."/>
            <person name="Moolhuijzen P."/>
            <person name="Goolsby J.A."/>
            <person name="Tidwell J."/>
            <person name="Bellgard S.E."/>
            <person name="Bellgard M.I."/>
        </authorList>
    </citation>
    <scope>NUCLEOTIDE SEQUENCE</scope>
    <source>
        <tissue evidence="2">Shoot tissue taken approximately 20 cm above the soil surface</tissue>
    </source>
</reference>
<sequence>MVVRTTATSSGGRGVAGGPDDVLERRPELFAAERPVLHRVAAVVLHVHHQHRRRHAEDLRRHGEPRPRAPARRGLQPHPPRAALRHAHAGGGQRLQPRDHAAGGLPRREPDAARARSPAAAPLVEQRRQVEALGEGDEVERVQLLGLFLVRRRRGRREGRRDGRRRLLEPRRLDEAGDGDAGARVGVEQVADELPCIRRDPRRAEELAALHPPVHDHEVVVVERQAADEEHVEDDAAGPEVGLGAVVALPAEHLGGDVRRRAARGVEEPVRAGVSGDRAEPEVRHLEVAGLVEEQVLGLEVAVVHPAAVAEVDGGDELPEVAPRDVLPDGPGAGDAGEELAAADELEREVDLGARGHHLVQLDDVGVGDHLHHRDLPLDLLRHARALQLVLGHHLHRHATPRAHVPRRVHPPEVAVPQHPPQLVPPLQHALPVRRRRILHCHLSSSLDTGANIT</sequence>
<dbReference type="EMBL" id="GBRH01223211">
    <property type="protein sequence ID" value="JAD74684.1"/>
    <property type="molecule type" value="Transcribed_RNA"/>
</dbReference>
<feature type="compositionally biased region" description="Basic and acidic residues" evidence="1">
    <location>
        <begin position="96"/>
        <end position="114"/>
    </location>
</feature>
<dbReference type="AlphaFoldDB" id="A0A0A9CEG7"/>
<protein>
    <submittedName>
        <fullName evidence="2">Uncharacterized protein</fullName>
    </submittedName>
</protein>
<evidence type="ECO:0000256" key="1">
    <source>
        <dbReference type="SAM" id="MobiDB-lite"/>
    </source>
</evidence>
<feature type="compositionally biased region" description="Polar residues" evidence="1">
    <location>
        <begin position="1"/>
        <end position="10"/>
    </location>
</feature>
<proteinExistence type="predicted"/>
<feature type="compositionally biased region" description="Basic and acidic residues" evidence="1">
    <location>
        <begin position="55"/>
        <end position="67"/>
    </location>
</feature>
<evidence type="ECO:0000313" key="2">
    <source>
        <dbReference type="EMBL" id="JAD74684.1"/>
    </source>
</evidence>
<organism evidence="2">
    <name type="scientific">Arundo donax</name>
    <name type="common">Giant reed</name>
    <name type="synonym">Donax arundinaceus</name>
    <dbReference type="NCBI Taxonomy" id="35708"/>
    <lineage>
        <taxon>Eukaryota</taxon>
        <taxon>Viridiplantae</taxon>
        <taxon>Streptophyta</taxon>
        <taxon>Embryophyta</taxon>
        <taxon>Tracheophyta</taxon>
        <taxon>Spermatophyta</taxon>
        <taxon>Magnoliopsida</taxon>
        <taxon>Liliopsida</taxon>
        <taxon>Poales</taxon>
        <taxon>Poaceae</taxon>
        <taxon>PACMAD clade</taxon>
        <taxon>Arundinoideae</taxon>
        <taxon>Arundineae</taxon>
        <taxon>Arundo</taxon>
    </lineage>
</organism>
<name>A0A0A9CEG7_ARUDO</name>
<reference evidence="2" key="1">
    <citation type="submission" date="2014-09" db="EMBL/GenBank/DDBJ databases">
        <authorList>
            <person name="Magalhaes I.L.F."/>
            <person name="Oliveira U."/>
            <person name="Santos F.R."/>
            <person name="Vidigal T.H.D.A."/>
            <person name="Brescovit A.D."/>
            <person name="Santos A.J."/>
        </authorList>
    </citation>
    <scope>NUCLEOTIDE SEQUENCE</scope>
    <source>
        <tissue evidence="2">Shoot tissue taken approximately 20 cm above the soil surface</tissue>
    </source>
</reference>